<reference evidence="10" key="1">
    <citation type="journal article" date="2015" name="BMC Genomics">
        <title>Draft genome of a commonly misdiagnosed multidrug resistant pathogen Candida auris.</title>
        <authorList>
            <person name="Chatterjee S."/>
            <person name="Alampalli S.V."/>
            <person name="Nageshan R.K."/>
            <person name="Chettiar S.T."/>
            <person name="Joshi S."/>
            <person name="Tatu U.S."/>
        </authorList>
    </citation>
    <scope>NUCLEOTIDE SEQUENCE [LARGE SCALE GENOMIC DNA]</scope>
    <source>
        <strain evidence="10">6684</strain>
    </source>
</reference>
<feature type="transmembrane region" description="Helical" evidence="8">
    <location>
        <begin position="151"/>
        <end position="170"/>
    </location>
</feature>
<dbReference type="PANTHER" id="PTHR23137">
    <property type="entry name" value="VESICLE TRANSPORT PROTEIN-RELATED"/>
    <property type="match status" value="1"/>
</dbReference>
<evidence type="ECO:0000256" key="4">
    <source>
        <dbReference type="ARBA" id="ARBA00022927"/>
    </source>
</evidence>
<gene>
    <name evidence="9" type="ORF">QG37_07460</name>
</gene>
<keyword evidence="4 8" id="KW-0653">Protein transport</keyword>
<evidence type="ECO:0000256" key="3">
    <source>
        <dbReference type="ARBA" id="ARBA00022692"/>
    </source>
</evidence>
<evidence type="ECO:0000256" key="7">
    <source>
        <dbReference type="ARBA" id="ARBA00025800"/>
    </source>
</evidence>
<comment type="function">
    <text evidence="8">Nonessential protein required for the fusion of transport vesicles derived from the endocytic pathway with the Golgi complex.</text>
</comment>
<sequence length="221" mass="25007">MLISRPERSLGATNMSFFKSFRNKYTSLPQDDGAPLPPPATEPQQNGFRAKLQKLNPFRSQNVYLEDEDNYVTSEPGYFELSRWDRMLLFALTFAGSIACWLICIFLFPVLSLKPRKFAVLWSLGSIFFLVSFGVLQGFQAYILHLCSSTRILFTITFITSIVLTLVSSLSLRSTILSIVFAVIQLIAALWYTVSYFPMGRQTLNLATTVARGQVESWVNT</sequence>
<dbReference type="VEuPathDB" id="FungiDB:CJI96_0000965"/>
<accession>A0A0L0NQM7</accession>
<dbReference type="GO" id="GO:0016192">
    <property type="term" value="P:vesicle-mediated transport"/>
    <property type="evidence" value="ECO:0007669"/>
    <property type="project" value="InterPro"/>
</dbReference>
<dbReference type="Proteomes" id="UP000037122">
    <property type="component" value="Unassembled WGS sequence"/>
</dbReference>
<keyword evidence="2 8" id="KW-0813">Transport</keyword>
<name>A0A0L0NQM7_CANAR</name>
<evidence type="ECO:0000256" key="2">
    <source>
        <dbReference type="ARBA" id="ARBA00022448"/>
    </source>
</evidence>
<keyword evidence="6 8" id="KW-0472">Membrane</keyword>
<dbReference type="PANTHER" id="PTHR23137:SF36">
    <property type="entry name" value="VESICLE TRANSPORT PROTEIN SFT2C"/>
    <property type="match status" value="1"/>
</dbReference>
<evidence type="ECO:0000256" key="1">
    <source>
        <dbReference type="ARBA" id="ARBA00004141"/>
    </source>
</evidence>
<feature type="transmembrane region" description="Helical" evidence="8">
    <location>
        <begin position="176"/>
        <end position="194"/>
    </location>
</feature>
<organism evidence="9 10">
    <name type="scientific">Candidozyma auris</name>
    <name type="common">Yeast</name>
    <name type="synonym">Candida auris</name>
    <dbReference type="NCBI Taxonomy" id="498019"/>
    <lineage>
        <taxon>Eukaryota</taxon>
        <taxon>Fungi</taxon>
        <taxon>Dikarya</taxon>
        <taxon>Ascomycota</taxon>
        <taxon>Saccharomycotina</taxon>
        <taxon>Pichiomycetes</taxon>
        <taxon>Metschnikowiaceae</taxon>
        <taxon>Candidozyma</taxon>
    </lineage>
</organism>
<evidence type="ECO:0000256" key="5">
    <source>
        <dbReference type="ARBA" id="ARBA00022989"/>
    </source>
</evidence>
<feature type="transmembrane region" description="Helical" evidence="8">
    <location>
        <begin position="120"/>
        <end position="139"/>
    </location>
</feature>
<dbReference type="VEuPathDB" id="FungiDB:CJI97_000240"/>
<dbReference type="GO" id="GO:0015031">
    <property type="term" value="P:protein transport"/>
    <property type="evidence" value="ECO:0007669"/>
    <property type="project" value="UniProtKB-KW"/>
</dbReference>
<keyword evidence="8" id="KW-0333">Golgi apparatus</keyword>
<comment type="subcellular location">
    <subcellularLocation>
        <location evidence="8">Golgi apparatus membrane</location>
        <topology evidence="8">Multi-pass membrane protein</topology>
    </subcellularLocation>
    <subcellularLocation>
        <location evidence="1">Membrane</location>
        <topology evidence="1">Multi-pass membrane protein</topology>
    </subcellularLocation>
</comment>
<protein>
    <recommendedName>
        <fullName evidence="8">Protein transport protein SFT2</fullName>
    </recommendedName>
</protein>
<dbReference type="EMBL" id="LGST01000057">
    <property type="protein sequence ID" value="KND96329.1"/>
    <property type="molecule type" value="Genomic_DNA"/>
</dbReference>
<feature type="transmembrane region" description="Helical" evidence="8">
    <location>
        <begin position="88"/>
        <end position="108"/>
    </location>
</feature>
<evidence type="ECO:0000256" key="6">
    <source>
        <dbReference type="ARBA" id="ARBA00023136"/>
    </source>
</evidence>
<evidence type="ECO:0000313" key="10">
    <source>
        <dbReference type="Proteomes" id="UP000037122"/>
    </source>
</evidence>
<evidence type="ECO:0000313" key="9">
    <source>
        <dbReference type="EMBL" id="KND96329.1"/>
    </source>
</evidence>
<proteinExistence type="inferred from homology"/>
<dbReference type="InterPro" id="IPR011691">
    <property type="entry name" value="Vesicle_transpt_SFT2"/>
</dbReference>
<keyword evidence="5 8" id="KW-1133">Transmembrane helix</keyword>
<dbReference type="VEuPathDB" id="FungiDB:CJJ09_002211"/>
<comment type="caution">
    <text evidence="9">The sequence shown here is derived from an EMBL/GenBank/DDBJ whole genome shotgun (WGS) entry which is preliminary data.</text>
</comment>
<dbReference type="AlphaFoldDB" id="A0A0L0NQM7"/>
<dbReference type="InterPro" id="IPR007305">
    <property type="entry name" value="Vesicle_transpt_Got1/SFT2"/>
</dbReference>
<dbReference type="VEuPathDB" id="FungiDB:QG37_07460"/>
<dbReference type="Pfam" id="PF04178">
    <property type="entry name" value="Got1"/>
    <property type="match status" value="1"/>
</dbReference>
<evidence type="ECO:0000256" key="8">
    <source>
        <dbReference type="RuleBase" id="RU363111"/>
    </source>
</evidence>
<keyword evidence="3 8" id="KW-0812">Transmembrane</keyword>
<dbReference type="VEuPathDB" id="FungiDB:B9J08_000239"/>
<dbReference type="VEuPathDB" id="FungiDB:CJJ07_001644"/>
<comment type="similarity">
    <text evidence="7 8">Belongs to the SFT2 family.</text>
</comment>
<dbReference type="GO" id="GO:0000139">
    <property type="term" value="C:Golgi membrane"/>
    <property type="evidence" value="ECO:0007669"/>
    <property type="project" value="UniProtKB-SubCell"/>
</dbReference>